<dbReference type="Pfam" id="PF01548">
    <property type="entry name" value="DEDD_Tnp_IS110"/>
    <property type="match status" value="1"/>
</dbReference>
<evidence type="ECO:0000313" key="4">
    <source>
        <dbReference type="Proteomes" id="UP001146430"/>
    </source>
</evidence>
<dbReference type="InterPro" id="IPR003346">
    <property type="entry name" value="Transposase_20"/>
</dbReference>
<evidence type="ECO:0000259" key="1">
    <source>
        <dbReference type="Pfam" id="PF01548"/>
    </source>
</evidence>
<reference evidence="3" key="1">
    <citation type="submission" date="2022-02" db="EMBL/GenBank/DDBJ databases">
        <title>Corynebacterium sp. from urogenital microbiome.</title>
        <authorList>
            <person name="Cappelli E.A."/>
            <person name="Ribeiro T.G."/>
            <person name="Peixe L."/>
        </authorList>
    </citation>
    <scope>NUCLEOTIDE SEQUENCE</scope>
    <source>
        <strain evidence="3">C8Ua_181</strain>
    </source>
</reference>
<name>A0A9X3MC17_9CORY</name>
<comment type="caution">
    <text evidence="3">The sequence shown here is derived from an EMBL/GenBank/DDBJ whole genome shotgun (WGS) entry which is preliminary data.</text>
</comment>
<dbReference type="PANTHER" id="PTHR33055">
    <property type="entry name" value="TRANSPOSASE FOR INSERTION SEQUENCE ELEMENT IS1111A"/>
    <property type="match status" value="1"/>
</dbReference>
<protein>
    <submittedName>
        <fullName evidence="3">IS110 family transposase</fullName>
    </submittedName>
</protein>
<dbReference type="GO" id="GO:0004803">
    <property type="term" value="F:transposase activity"/>
    <property type="evidence" value="ECO:0007669"/>
    <property type="project" value="InterPro"/>
</dbReference>
<evidence type="ECO:0000313" key="3">
    <source>
        <dbReference type="EMBL" id="MCZ9307965.1"/>
    </source>
</evidence>
<proteinExistence type="predicted"/>
<dbReference type="GO" id="GO:0003677">
    <property type="term" value="F:DNA binding"/>
    <property type="evidence" value="ECO:0007669"/>
    <property type="project" value="InterPro"/>
</dbReference>
<organism evidence="3 4">
    <name type="scientific">Corynebacterium curieae</name>
    <dbReference type="NCBI Taxonomy" id="2913500"/>
    <lineage>
        <taxon>Bacteria</taxon>
        <taxon>Bacillati</taxon>
        <taxon>Actinomycetota</taxon>
        <taxon>Actinomycetes</taxon>
        <taxon>Mycobacteriales</taxon>
        <taxon>Corynebacteriaceae</taxon>
        <taxon>Corynebacterium</taxon>
    </lineage>
</organism>
<dbReference type="PANTHER" id="PTHR33055:SF3">
    <property type="entry name" value="PUTATIVE TRANSPOSASE FOR IS117-RELATED"/>
    <property type="match status" value="1"/>
</dbReference>
<dbReference type="EMBL" id="JAKMUU010000009">
    <property type="protein sequence ID" value="MCZ9307965.1"/>
    <property type="molecule type" value="Genomic_DNA"/>
</dbReference>
<accession>A0A9X3MC17</accession>
<dbReference type="InterPro" id="IPR047650">
    <property type="entry name" value="Transpos_IS110"/>
</dbReference>
<sequence>MTYRYVIGMDVGKYFHHACVLDEHGTQVLSKQVNQHETSLRDLFASFIGKVDQSHDVLVVVDQPNNIGRLTVAIAQSMGTTVRYLPGLAMRQLSRIHVGNAKTDVRDAYVIAHAGLNLPESLRMVDRVDEVFLKLKILNGIDEDLARAYTRLINQIRSALVGTYPEFERVLRGQVIHRKWILQLLSKYGGPTKIRRLGKARVNVFARRHRARNPETIVEAMFAAFTSQTVQIPGSEYAELGVAMSAADALAKKEHRKEIEDQVLALIQDIPHTEILLSMPGIGPKSAAQILMTVGDMSDFPSAAHLASYAGLSPRTNQSGTSIMSNSLNRAGNKKLKNALWQSSFASIRFHERSRQFYERKRKEGKRHNAAVVALSRRRLNVLFAMMRNGELYRENAPEVIAAA</sequence>
<feature type="domain" description="Transposase IS110-like N-terminal" evidence="1">
    <location>
        <begin position="7"/>
        <end position="165"/>
    </location>
</feature>
<dbReference type="AlphaFoldDB" id="A0A9X3MC17"/>
<dbReference type="InterPro" id="IPR002525">
    <property type="entry name" value="Transp_IS110-like_N"/>
</dbReference>
<dbReference type="Pfam" id="PF02371">
    <property type="entry name" value="Transposase_20"/>
    <property type="match status" value="1"/>
</dbReference>
<feature type="domain" description="Transposase IS116/IS110/IS902 C-terminal" evidence="2">
    <location>
        <begin position="274"/>
        <end position="359"/>
    </location>
</feature>
<evidence type="ECO:0000259" key="2">
    <source>
        <dbReference type="Pfam" id="PF02371"/>
    </source>
</evidence>
<dbReference type="GO" id="GO:0006313">
    <property type="term" value="P:DNA transposition"/>
    <property type="evidence" value="ECO:0007669"/>
    <property type="project" value="InterPro"/>
</dbReference>
<gene>
    <name evidence="3" type="ORF">L8V01_10840</name>
</gene>
<dbReference type="Proteomes" id="UP001146430">
    <property type="component" value="Unassembled WGS sequence"/>
</dbReference>
<dbReference type="RefSeq" id="WP_269947064.1">
    <property type="nucleotide sequence ID" value="NZ_JAKMUU010000009.1"/>
</dbReference>
<dbReference type="NCBIfam" id="NF033542">
    <property type="entry name" value="transpos_IS110"/>
    <property type="match status" value="1"/>
</dbReference>